<sequence length="459" mass="51425">MGVSALIQVGAWLEVDTGELSKAHRRGKLLKKKALYAPASRISALDERNFKKRHPELAAFLGDATKLLAEYQIKREPYERTTDDGHIDSEIYVLAAFDANDESVQTYGGQRTFDHTARLDERYICSADDDDVRAAMLSAGHTLRKIVVAHVVDEHRDVAEALLIELAKARFGEVKCAQWPTRQVPERWTKLQLKYLRSLLPGHPMYGADTWAPGTTLPEWLQRRAPGRTPMPEGPALERRRKVSKGVTVQARKNVKIARRDGGLTPAAVARELASRWKPGHAHDENLSADALARQEAGQFKPGDGQFKRLWKNKPDAMLLTTRRRGLGYYALGQLEDAFARGETSFACKPDPLDEESLPVACEFQRFKLNRVARDEHGKPVHDSTNKSGDFIVVDTDGDTWFAYDVALSMGLMEEKLAERAAWEERKSARLGAKKRKSARLNAPRKSARLGADSHTCLL</sequence>
<organism evidence="2 3">
    <name type="scientific">Aureococcus anophagefferens</name>
    <name type="common">Harmful bloom alga</name>
    <dbReference type="NCBI Taxonomy" id="44056"/>
    <lineage>
        <taxon>Eukaryota</taxon>
        <taxon>Sar</taxon>
        <taxon>Stramenopiles</taxon>
        <taxon>Ochrophyta</taxon>
        <taxon>Pelagophyceae</taxon>
        <taxon>Pelagomonadales</taxon>
        <taxon>Pelagomonadaceae</taxon>
        <taxon>Aureococcus</taxon>
    </lineage>
</organism>
<name>A0ABR1G6Z2_AURAN</name>
<reference evidence="2 3" key="1">
    <citation type="submission" date="2024-03" db="EMBL/GenBank/DDBJ databases">
        <title>Aureococcus anophagefferens CCMP1851 and Kratosvirus quantuckense: Draft genome of a second virus-susceptible host strain in the model system.</title>
        <authorList>
            <person name="Chase E."/>
            <person name="Truchon A.R."/>
            <person name="Schepens W."/>
            <person name="Wilhelm S.W."/>
        </authorList>
    </citation>
    <scope>NUCLEOTIDE SEQUENCE [LARGE SCALE GENOMIC DNA]</scope>
    <source>
        <strain evidence="2 3">CCMP1851</strain>
    </source>
</reference>
<proteinExistence type="predicted"/>
<evidence type="ECO:0000313" key="3">
    <source>
        <dbReference type="Proteomes" id="UP001363151"/>
    </source>
</evidence>
<comment type="caution">
    <text evidence="2">The sequence shown here is derived from an EMBL/GenBank/DDBJ whole genome shotgun (WGS) entry which is preliminary data.</text>
</comment>
<protein>
    <submittedName>
        <fullName evidence="2">Uncharacterized protein</fullName>
    </submittedName>
</protein>
<dbReference type="EMBL" id="JBBJCI010000085">
    <property type="protein sequence ID" value="KAK7248844.1"/>
    <property type="molecule type" value="Genomic_DNA"/>
</dbReference>
<evidence type="ECO:0000313" key="2">
    <source>
        <dbReference type="EMBL" id="KAK7248844.1"/>
    </source>
</evidence>
<feature type="region of interest" description="Disordered" evidence="1">
    <location>
        <begin position="224"/>
        <end position="245"/>
    </location>
</feature>
<evidence type="ECO:0000256" key="1">
    <source>
        <dbReference type="SAM" id="MobiDB-lite"/>
    </source>
</evidence>
<gene>
    <name evidence="2" type="ORF">SO694_0004217</name>
</gene>
<dbReference type="Proteomes" id="UP001363151">
    <property type="component" value="Unassembled WGS sequence"/>
</dbReference>
<keyword evidence="3" id="KW-1185">Reference proteome</keyword>
<feature type="region of interest" description="Disordered" evidence="1">
    <location>
        <begin position="434"/>
        <end position="459"/>
    </location>
</feature>
<accession>A0ABR1G6Z2</accession>